<reference evidence="1" key="1">
    <citation type="submission" date="2014-11" db="EMBL/GenBank/DDBJ databases">
        <authorList>
            <person name="Amaro Gonzalez C."/>
        </authorList>
    </citation>
    <scope>NUCLEOTIDE SEQUENCE</scope>
</reference>
<dbReference type="AlphaFoldDB" id="A0A0E9W706"/>
<accession>A0A0E9W706</accession>
<evidence type="ECO:0000313" key="1">
    <source>
        <dbReference type="EMBL" id="JAH86101.1"/>
    </source>
</evidence>
<name>A0A0E9W706_ANGAN</name>
<reference evidence="1" key="2">
    <citation type="journal article" date="2015" name="Fish Shellfish Immunol.">
        <title>Early steps in the European eel (Anguilla anguilla)-Vibrio vulnificus interaction in the gills: Role of the RtxA13 toxin.</title>
        <authorList>
            <person name="Callol A."/>
            <person name="Pajuelo D."/>
            <person name="Ebbesson L."/>
            <person name="Teles M."/>
            <person name="MacKenzie S."/>
            <person name="Amaro C."/>
        </authorList>
    </citation>
    <scope>NUCLEOTIDE SEQUENCE</scope>
</reference>
<sequence length="34" mass="3917">MLTRLCCRVTIRLNFTCFPLLEDGAFPDTLIHCC</sequence>
<dbReference type="EMBL" id="GBXM01022476">
    <property type="protein sequence ID" value="JAH86101.1"/>
    <property type="molecule type" value="Transcribed_RNA"/>
</dbReference>
<protein>
    <submittedName>
        <fullName evidence="1">Uncharacterized protein</fullName>
    </submittedName>
</protein>
<proteinExistence type="predicted"/>
<organism evidence="1">
    <name type="scientific">Anguilla anguilla</name>
    <name type="common">European freshwater eel</name>
    <name type="synonym">Muraena anguilla</name>
    <dbReference type="NCBI Taxonomy" id="7936"/>
    <lineage>
        <taxon>Eukaryota</taxon>
        <taxon>Metazoa</taxon>
        <taxon>Chordata</taxon>
        <taxon>Craniata</taxon>
        <taxon>Vertebrata</taxon>
        <taxon>Euteleostomi</taxon>
        <taxon>Actinopterygii</taxon>
        <taxon>Neopterygii</taxon>
        <taxon>Teleostei</taxon>
        <taxon>Anguilliformes</taxon>
        <taxon>Anguillidae</taxon>
        <taxon>Anguilla</taxon>
    </lineage>
</organism>